<evidence type="ECO:0007829" key="25">
    <source>
        <dbReference type="PDB" id="8IUN"/>
    </source>
</evidence>
<keyword evidence="13" id="KW-0249">Electron transport</keyword>
<keyword evidence="6" id="KW-0674">Reaction center</keyword>
<feature type="binding site" evidence="23">
    <location>
        <position position="264"/>
    </location>
    <ligand>
        <name>Fe(3+)</name>
        <dbReference type="ChEBI" id="CHEBI:29034"/>
    </ligand>
</feature>
<evidence type="ECO:0000256" key="19">
    <source>
        <dbReference type="RuleBase" id="RU004331"/>
    </source>
</evidence>
<feature type="transmembrane region" description="Helical" evidence="20">
    <location>
        <begin position="526"/>
        <end position="548"/>
    </location>
</feature>
<feature type="transmembrane region" description="Helical" evidence="20">
    <location>
        <begin position="266"/>
        <end position="288"/>
    </location>
</feature>
<feature type="transmembrane region" description="Helical" evidence="20">
    <location>
        <begin position="308"/>
        <end position="326"/>
    </location>
</feature>
<feature type="binding site" evidence="25">
    <location>
        <position position="520"/>
    </location>
    <ligand>
        <name>bacteriochlorophyll a</name>
        <dbReference type="ChEBI" id="CHEBI:61720"/>
        <label>7</label>
    </ligand>
</feature>
<keyword evidence="14 20" id="KW-1133">Transmembrane helix</keyword>
<feature type="binding site" evidence="25">
    <location>
        <position position="525"/>
    </location>
    <ligand>
        <name>bacteriochlorophyll a</name>
        <dbReference type="ChEBI" id="CHEBI:61720"/>
        <label>7</label>
    </ligand>
</feature>
<feature type="transmembrane region" description="Helical" evidence="20">
    <location>
        <begin position="436"/>
        <end position="457"/>
    </location>
</feature>
<dbReference type="InterPro" id="IPR036854">
    <property type="entry name" value="Photo_II_D1/D2_sf"/>
</dbReference>
<keyword evidence="22" id="KW-1185">Reference proteome</keyword>
<feature type="binding site" evidence="24">
    <location>
        <position position="212"/>
    </location>
    <ligand>
        <name>bacteriochlorophyll a</name>
        <dbReference type="ChEBI" id="CHEBI:61720"/>
        <label>4</label>
        <note>axial binding residue</note>
    </ligand>
    <ligandPart>
        <name>Mg</name>
        <dbReference type="ChEBI" id="CHEBI:25107"/>
    </ligandPart>
</feature>
<feature type="transmembrane region" description="Helical" evidence="20">
    <location>
        <begin position="211"/>
        <end position="234"/>
    </location>
</feature>
<dbReference type="EMDB" id="EMD-34838"/>
<evidence type="ECO:0000256" key="1">
    <source>
        <dbReference type="ARBA" id="ARBA00002611"/>
    </source>
</evidence>
<evidence type="ECO:0007829" key="24">
    <source>
        <dbReference type="PDB" id="8HJV"/>
    </source>
</evidence>
<feature type="binding site" evidence="23 25">
    <location>
        <position position="212"/>
    </location>
    <ligand>
        <name>bacteriochlorophyll a</name>
        <dbReference type="ChEBI" id="CHEBI:61720"/>
        <label>5</label>
        <note>axial binding residue</note>
    </ligand>
    <ligandPart>
        <name>Mg</name>
        <dbReference type="ChEBI" id="CHEBI:25107"/>
    </ligandPart>
</feature>
<dbReference type="Proteomes" id="UP000000263">
    <property type="component" value="Chromosome"/>
</dbReference>
<keyword evidence="7" id="KW-0148">Chlorophyll</keyword>
<dbReference type="PDB" id="8J5O">
    <property type="method" value="EM"/>
    <property type="resolution" value="2.90 A"/>
    <property type="chains" value="L=1-315, M=335-641"/>
</dbReference>
<feature type="binding site" evidence="27">
    <location>
        <position position="519"/>
    </location>
    <ligand>
        <name>bacteriochlorophyll a</name>
        <dbReference type="ChEBI" id="CHEBI:61720"/>
        <label>6</label>
    </ligand>
</feature>
<evidence type="ECO:0000256" key="10">
    <source>
        <dbReference type="ARBA" id="ARBA00022723"/>
    </source>
</evidence>
<keyword evidence="11" id="KW-0460">Magnesium</keyword>
<feature type="transmembrane region" description="Helical" evidence="20">
    <location>
        <begin position="469"/>
        <end position="487"/>
    </location>
</feature>
<dbReference type="InterPro" id="IPR005871">
    <property type="entry name" value="Photo_RC_L"/>
</dbReference>
<feature type="binding site" evidence="23 27">
    <location>
        <position position="192"/>
    </location>
    <ligand>
        <name>bacteriochlorophyll a</name>
        <dbReference type="ChEBI" id="CHEBI:61720"/>
        <label>1</label>
        <note>axial binding residue</note>
    </ligand>
    <ligandPart>
        <name>Mg</name>
        <dbReference type="ChEBI" id="CHEBI:25107"/>
    </ligandPart>
</feature>
<evidence type="ECO:0000256" key="9">
    <source>
        <dbReference type="ARBA" id="ARBA00022692"/>
    </source>
</evidence>
<dbReference type="PDB" id="8HJU">
    <property type="method" value="EM"/>
    <property type="resolution" value="2.80 A"/>
    <property type="chains" value="L=1-315, M=335-641"/>
</dbReference>
<feature type="binding site" evidence="23 24">
    <location>
        <position position="542"/>
    </location>
    <ligand>
        <name>Fe(3+)</name>
        <dbReference type="ChEBI" id="CHEBI:29034"/>
    </ligand>
</feature>
<dbReference type="CDD" id="cd09290">
    <property type="entry name" value="Photo-RC_L"/>
    <property type="match status" value="1"/>
</dbReference>
<evidence type="ECO:0000256" key="15">
    <source>
        <dbReference type="ARBA" id="ARBA00022991"/>
    </source>
</evidence>
<gene>
    <name evidence="21" type="ordered locus">Rcas_3754</name>
</gene>
<feature type="binding site" evidence="27">
    <location>
        <position position="525"/>
    </location>
    <ligand>
        <name>bacteriochlorophyll a</name>
        <dbReference type="ChEBI" id="CHEBI:61720"/>
        <label>6</label>
        <note>axial binding residue</note>
    </ligand>
    <ligandPart>
        <name>Mg</name>
        <dbReference type="ChEBI" id="CHEBI:25107"/>
    </ligandPart>
</feature>
<feature type="transmembrane region" description="Helical" evidence="20">
    <location>
        <begin position="153"/>
        <end position="173"/>
    </location>
</feature>
<keyword evidence="15" id="KW-0157">Chromophore</keyword>
<feature type="binding site" evidence="26">
    <location>
        <position position="192"/>
    </location>
    <ligand>
        <name>bacteriochlorophyll a</name>
        <dbReference type="ChEBI" id="CHEBI:61720"/>
        <label>2</label>
        <note>axial binding residue</note>
    </ligand>
    <ligandPart>
        <name>Mg</name>
        <dbReference type="ChEBI" id="CHEBI:25107"/>
    </ligandPart>
</feature>
<dbReference type="RefSeq" id="WP_012122217.1">
    <property type="nucleotide sequence ID" value="NC_009767.1"/>
</dbReference>
<feature type="binding site" evidence="26">
    <location>
        <position position="139"/>
    </location>
    <ligand>
        <name>bacteriopheophytin a</name>
        <dbReference type="ChEBI" id="CHEBI:41213"/>
    </ligand>
</feature>
<feature type="binding site" evidence="25">
    <location>
        <position position="589"/>
    </location>
    <ligand>
        <name>Mn(2+)</name>
        <dbReference type="ChEBI" id="CHEBI:29035"/>
    </ligand>
</feature>
<evidence type="ECO:0000256" key="13">
    <source>
        <dbReference type="ARBA" id="ARBA00022982"/>
    </source>
</evidence>
<evidence type="ECO:0000256" key="20">
    <source>
        <dbReference type="SAM" id="Phobius"/>
    </source>
</evidence>
<name>A7NQE8_ROSCS</name>
<feature type="binding site" evidence="27">
    <location>
        <position position="520"/>
    </location>
    <ligand>
        <name>bacteriochlorophyll a</name>
        <dbReference type="ChEBI" id="CHEBI:61720"/>
        <label>6</label>
    </ligand>
</feature>
<dbReference type="NCBIfam" id="NF011075">
    <property type="entry name" value="PRK14505.1"/>
    <property type="match status" value="1"/>
</dbReference>
<dbReference type="EMDB" id="EMD-35989"/>
<dbReference type="PRINTS" id="PR00256">
    <property type="entry name" value="REACTNCENTRE"/>
</dbReference>
<dbReference type="PDB" id="8IUN">
    <property type="method" value="EM"/>
    <property type="resolution" value="2.85 A"/>
    <property type="chains" value="L/M=1-641"/>
</dbReference>
<dbReference type="Pfam" id="PF00124">
    <property type="entry name" value="Photo_RC"/>
    <property type="match status" value="2"/>
</dbReference>
<reference evidence="23 24" key="2">
    <citation type="journal article" date="2023" name="Elife">
        <title>Carotenoid assembly regulates quinone diffusion and the &lt;i&gt;Roseiflexus castenholzii&lt;/i&gt; reaction center-light harvesting complex architecture.</title>
        <authorList>
            <person name="Xin J."/>
            <person name="Shi Y."/>
            <person name="Zhang X."/>
            <person name="Yuan X."/>
            <person name="Xin Y."/>
            <person name="He H."/>
            <person name="Shen J."/>
            <person name="Blankenship R.E."/>
            <person name="Xu X."/>
        </authorList>
    </citation>
    <scope>STRUCTURE BY ELECTRON MICROSCOPY (2.80 ANGSTROMS) OF 1-315 AND 335-641 IN COMPLEX WITH FE(3+); BACTERIOCHLOROPHYLL A AND BACTERIOPHEOPHYTIN A</scope>
</reference>
<feature type="binding site" evidence="25">
    <location>
        <position position="542"/>
    </location>
    <ligand>
        <name>Mn(2+)</name>
        <dbReference type="ChEBI" id="CHEBI:29035"/>
    </ligand>
</feature>
<feature type="transmembrane region" description="Helical" evidence="20">
    <location>
        <begin position="590"/>
        <end position="609"/>
    </location>
</feature>
<feature type="binding site" evidence="26">
    <location>
        <position position="525"/>
    </location>
    <ligand>
        <name>bacteriochlorophyll a</name>
        <dbReference type="ChEBI" id="CHEBI:61720"/>
        <label>8</label>
        <note>axial binding residue</note>
    </ligand>
    <ligandPart>
        <name>Mg</name>
        <dbReference type="ChEBI" id="CHEBI:25107"/>
    </ligandPart>
</feature>
<evidence type="ECO:0000256" key="4">
    <source>
        <dbReference type="ARBA" id="ARBA00021599"/>
    </source>
</evidence>
<evidence type="ECO:0000256" key="14">
    <source>
        <dbReference type="ARBA" id="ARBA00022989"/>
    </source>
</evidence>
<dbReference type="InterPro" id="IPR055265">
    <property type="entry name" value="Photo_RC_L/M_CS"/>
</dbReference>
<dbReference type="EMDB" id="EMD-34839"/>
<keyword evidence="9 20" id="KW-0812">Transmembrane</keyword>
<feature type="binding site" evidence="23 24">
    <location>
        <position position="229"/>
    </location>
    <ligand>
        <name>Fe(3+)</name>
        <dbReference type="ChEBI" id="CHEBI:29034"/>
    </ligand>
</feature>
<evidence type="ECO:0000256" key="6">
    <source>
        <dbReference type="ARBA" id="ARBA00022469"/>
    </source>
</evidence>
<evidence type="ECO:0000256" key="16">
    <source>
        <dbReference type="ARBA" id="ARBA00023004"/>
    </source>
</evidence>
<dbReference type="GO" id="GO:0030077">
    <property type="term" value="C:plasma membrane light-harvesting complex"/>
    <property type="evidence" value="ECO:0007669"/>
    <property type="project" value="InterPro"/>
</dbReference>
<keyword evidence="17 20" id="KW-0472">Membrane</keyword>
<evidence type="ECO:0007829" key="27">
    <source>
        <dbReference type="PDB" id="8J5P"/>
    </source>
</evidence>
<keyword evidence="23 24" id="KW-0002">3D-structure</keyword>
<dbReference type="STRING" id="383372.Rcas_3754"/>
<evidence type="ECO:0007829" key="23">
    <source>
        <dbReference type="PDB" id="8HJU"/>
    </source>
</evidence>
<organism evidence="21 22">
    <name type="scientific">Roseiflexus castenholzii (strain DSM 13941 / HLO8)</name>
    <dbReference type="NCBI Taxonomy" id="383372"/>
    <lineage>
        <taxon>Bacteria</taxon>
        <taxon>Bacillati</taxon>
        <taxon>Chloroflexota</taxon>
        <taxon>Chloroflexia</taxon>
        <taxon>Chloroflexales</taxon>
        <taxon>Roseiflexineae</taxon>
        <taxon>Roseiflexaceae</taxon>
        <taxon>Roseiflexus</taxon>
    </lineage>
</organism>
<evidence type="ECO:0000256" key="7">
    <source>
        <dbReference type="ARBA" id="ARBA00022494"/>
    </source>
</evidence>
<dbReference type="GO" id="GO:0012505">
    <property type="term" value="C:endomembrane system"/>
    <property type="evidence" value="ECO:0007669"/>
    <property type="project" value="UniProtKB-SubCell"/>
</dbReference>
<evidence type="ECO:0000256" key="11">
    <source>
        <dbReference type="ARBA" id="ARBA00022842"/>
    </source>
</evidence>
<feature type="transmembrane region" description="Helical" evidence="20">
    <location>
        <begin position="67"/>
        <end position="89"/>
    </location>
</feature>
<feature type="binding site" evidence="26">
    <location>
        <position position="143"/>
    </location>
    <ligand>
        <name>bacteriopheophytin a</name>
        <dbReference type="ChEBI" id="CHEBI:41213"/>
    </ligand>
</feature>
<reference evidence="21 22" key="1">
    <citation type="submission" date="2007-08" db="EMBL/GenBank/DDBJ databases">
        <title>Complete sequence of Roseiflexus castenholzii DSM 13941.</title>
        <authorList>
            <consortium name="US DOE Joint Genome Institute"/>
            <person name="Copeland A."/>
            <person name="Lucas S."/>
            <person name="Lapidus A."/>
            <person name="Barry K."/>
            <person name="Glavina del Rio T."/>
            <person name="Dalin E."/>
            <person name="Tice H."/>
            <person name="Pitluck S."/>
            <person name="Thompson L.S."/>
            <person name="Brettin T."/>
            <person name="Bruce D."/>
            <person name="Detter J.C."/>
            <person name="Han C."/>
            <person name="Tapia R."/>
            <person name="Schmutz J."/>
            <person name="Larimer F."/>
            <person name="Land M."/>
            <person name="Hauser L."/>
            <person name="Kyrpides N."/>
            <person name="Mikhailova N."/>
            <person name="Bryant D.A."/>
            <person name="Hanada S."/>
            <person name="Tsukatani Y."/>
            <person name="Richardson P."/>
        </authorList>
    </citation>
    <scope>NUCLEOTIDE SEQUENCE [LARGE SCALE GENOMIC DNA]</scope>
    <source>
        <strain evidence="22">DSM 13941 / HLO8</strain>
    </source>
</reference>
<dbReference type="HOGENOM" id="CLU_426922_0_0_0"/>
<keyword evidence="12" id="KW-0076">Bacteriochlorophyll</keyword>
<dbReference type="eggNOG" id="ENOG502Z87P">
    <property type="taxonomic scope" value="Bacteria"/>
</dbReference>
<dbReference type="GO" id="GO:0009772">
    <property type="term" value="P:photosynthetic electron transport in photosystem II"/>
    <property type="evidence" value="ECO:0007669"/>
    <property type="project" value="InterPro"/>
</dbReference>
<protein>
    <recommendedName>
        <fullName evidence="4">Reaction center protein L chain</fullName>
    </recommendedName>
    <alternativeName>
        <fullName evidence="18">Photosynthetic reaction center L subunit</fullName>
    </alternativeName>
</protein>
<keyword evidence="5" id="KW-0813">Transport</keyword>
<evidence type="ECO:0000256" key="17">
    <source>
        <dbReference type="ARBA" id="ARBA00023136"/>
    </source>
</evidence>
<evidence type="ECO:0000256" key="12">
    <source>
        <dbReference type="ARBA" id="ARBA00022956"/>
    </source>
</evidence>
<accession>A7NQE8</accession>
<feature type="binding site" evidence="23 25">
    <location>
        <position position="281"/>
    </location>
    <ligand>
        <name>bacteriochlorophyll a</name>
        <dbReference type="ChEBI" id="CHEBI:61720"/>
        <label>5</label>
    </ligand>
</feature>
<dbReference type="Gene3D" id="1.20.85.10">
    <property type="entry name" value="Photosystem II protein D1-like"/>
    <property type="match status" value="4"/>
</dbReference>
<dbReference type="PROSITE" id="PS00244">
    <property type="entry name" value="REACTION_CENTER"/>
    <property type="match status" value="1"/>
</dbReference>
<dbReference type="KEGG" id="rca:Rcas_3754"/>
<feature type="binding site" evidence="23 24">
    <location>
        <position position="589"/>
    </location>
    <ligand>
        <name>Fe(3+)</name>
        <dbReference type="ChEBI" id="CHEBI:29034"/>
    </ligand>
</feature>
<keyword evidence="10 23" id="KW-0479">Metal-binding</keyword>
<dbReference type="PDB" id="8J5P">
    <property type="method" value="EM"/>
    <property type="resolution" value="3.10 A"/>
    <property type="chains" value="L=1-315, M=335-641"/>
</dbReference>
<feature type="binding site" evidence="25">
    <location>
        <position position="264"/>
    </location>
    <ligand>
        <name>Mn(2+)</name>
        <dbReference type="ChEBI" id="CHEBI:29035"/>
    </ligand>
</feature>
<feature type="binding site" evidence="25">
    <location>
        <position position="557"/>
    </location>
    <ligand>
        <name>Mn(2+)</name>
        <dbReference type="ChEBI" id="CHEBI:29035"/>
    </ligand>
</feature>
<dbReference type="GO" id="GO:0046872">
    <property type="term" value="F:metal ion binding"/>
    <property type="evidence" value="ECO:0007669"/>
    <property type="project" value="UniProtKB-KW"/>
</dbReference>
<dbReference type="SUPFAM" id="SSF81483">
    <property type="entry name" value="Bacterial photosystem II reaction centre, L and M subunits"/>
    <property type="match status" value="2"/>
</dbReference>
<dbReference type="InterPro" id="IPR000484">
    <property type="entry name" value="Photo_RC_L/M"/>
</dbReference>
<keyword evidence="8" id="KW-0602">Photosynthesis</keyword>
<evidence type="ECO:0000256" key="5">
    <source>
        <dbReference type="ARBA" id="ARBA00022448"/>
    </source>
</evidence>
<comment type="function">
    <text evidence="1">The reaction center is a membrane-bound complex that mediates the initial photochemical event in the electron transfer process of photosynthesis.</text>
</comment>
<evidence type="ECO:0000256" key="18">
    <source>
        <dbReference type="ARBA" id="ARBA00033393"/>
    </source>
</evidence>
<evidence type="ECO:0007829" key="26">
    <source>
        <dbReference type="PDB" id="8J5O"/>
    </source>
</evidence>
<dbReference type="OrthoDB" id="8555181at2"/>
<feature type="binding site" evidence="23 24">
    <location>
        <position position="557"/>
    </location>
    <ligand>
        <name>Fe(3+)</name>
        <dbReference type="ChEBI" id="CHEBI:29034"/>
    </ligand>
</feature>
<evidence type="ECO:0000313" key="22">
    <source>
        <dbReference type="Proteomes" id="UP000000263"/>
    </source>
</evidence>
<evidence type="ECO:0000256" key="3">
    <source>
        <dbReference type="ARBA" id="ARBA00008204"/>
    </source>
</evidence>
<sequence length="641" mass="71657">MSAVPRALPLPSGETLPAEAISSTGSQAASAEVIPFSIIEEFYKRPGKTLAARFFGVDPFDFWIGRFYVGLFGAISIIGIILGVAFYLYEGVVNEGTLNILAMRIEPPPVSQGLNVDPAQPGFFWFLTMVAATIAFVGWLLRQIDISLKLDMGMEVPIAFGAVVSSWITLQWLRPIAMGAWGHGFPLGITHHLDWVSNIGYQYYNFFYNPFHAIGITLLFASTLFLHMHGSAVLSEAKRNISDQNIHVFWRNILGYSIGEIGIHRVAFWTGAASVLFSNLCIFLSGTFVKDWNAFWGFWDKMPIWNGVGQGALVAGLSLLGVGLVLGRGRETPGPIDLHDEEYRDGLEGTIAKPPGHVGWMQRLLGEGQVGPIYVGLWGVISFITFFASAFIILVDYGRQVGWNPIIYLREFWNLAVYPPPTEYGLSWNVPWDKGGAWLAATFFLHISVLTWWARLYTRAKATGVGTQLAWGFASALSLYFVIYLFHPLALGNWSAAPGHGFRAILDWTNYVSIHWGNFYYNPFHMLSIFFLLGSTLLLAMHGATIVATSKWKSEMEFTEMMAEGPGTQRAQLFWRWVMGWNANSYNIHIWAWWFAAFTAITGAIGLFLSGTLVPDWYAWGETAKIVAPWPNPDWAQYVFR</sequence>
<dbReference type="PDB" id="8HJV">
    <property type="method" value="EM"/>
    <property type="resolution" value="3.10 A"/>
    <property type="chains" value="L=1-315, M=335-641"/>
</dbReference>
<comment type="similarity">
    <text evidence="3 19">Belongs to the reaction center PufL/M/PsbA/D family.</text>
</comment>
<dbReference type="SMR" id="A7NQE8"/>
<feature type="transmembrane region" description="Helical" evidence="20">
    <location>
        <begin position="373"/>
        <end position="395"/>
    </location>
</feature>
<evidence type="ECO:0000256" key="8">
    <source>
        <dbReference type="ARBA" id="ARBA00022531"/>
    </source>
</evidence>
<reference evidence="25" key="3">
    <citation type="journal article" date="2023" name="J. Biol. Chem.">
        <title>New insights on the photocomplex of Roseiflexus castenholzii revealed from comparisons of native and carotenoid-depleted complexes.</title>
        <authorList>
            <person name="Qi C.H."/>
            <person name="Wang G.L."/>
            <person name="Wang F.F."/>
            <person name="Xin Y."/>
            <person name="Zou M.J."/>
            <person name="Madigan M.T."/>
            <person name="Wang-Otomo Z.Y."/>
            <person name="Ma F."/>
            <person name="Yu L.J."/>
        </authorList>
    </citation>
    <scope>STRUCTURE BY ELECTRON MICROSCOPY (2.85 ANGSTROMS) IN COMPLEX WITH MN(2+) AND BACTERIOCHLOROPHYLL A</scope>
</reference>
<feature type="binding site" evidence="25">
    <location>
        <position position="229"/>
    </location>
    <ligand>
        <name>Mn(2+)</name>
        <dbReference type="ChEBI" id="CHEBI:29035"/>
    </ligand>
</feature>
<feature type="binding site" evidence="26">
    <location>
        <position position="520"/>
    </location>
    <ligand>
        <name>bacteriochlorophyll a</name>
        <dbReference type="ChEBI" id="CHEBI:61720"/>
        <label>8</label>
    </ligand>
</feature>
<evidence type="ECO:0000256" key="2">
    <source>
        <dbReference type="ARBA" id="ARBA00004127"/>
    </source>
</evidence>
<proteinExistence type="evidence at protein level"/>
<dbReference type="AlphaFoldDB" id="A7NQE8"/>
<dbReference type="EMBL" id="CP000804">
    <property type="protein sequence ID" value="ABU59794.1"/>
    <property type="molecule type" value="Genomic_DNA"/>
</dbReference>
<dbReference type="EMDB" id="EMD-35988"/>
<evidence type="ECO:0000313" key="21">
    <source>
        <dbReference type="EMBL" id="ABU59794.1"/>
    </source>
</evidence>
<comment type="subcellular location">
    <subcellularLocation>
        <location evidence="2">Endomembrane system</location>
        <topology evidence="2">Multi-pass membrane protein</topology>
    </subcellularLocation>
</comment>
<dbReference type="GO" id="GO:0042314">
    <property type="term" value="F:bacteriochlorophyll binding"/>
    <property type="evidence" value="ECO:0007669"/>
    <property type="project" value="UniProtKB-KW"/>
</dbReference>
<feature type="transmembrane region" description="Helical" evidence="20">
    <location>
        <begin position="123"/>
        <end position="141"/>
    </location>
</feature>
<keyword evidence="16" id="KW-0408">Iron</keyword>
<feature type="binding site" evidence="26 27">
    <location>
        <position position="212"/>
    </location>
    <ligand>
        <name>bacteriochlorophyll a</name>
        <dbReference type="ChEBI" id="CHEBI:61720"/>
        <label>3</label>
        <note>axial binding residue</note>
    </ligand>
    <ligandPart>
        <name>Mg</name>
        <dbReference type="ChEBI" id="CHEBI:25107"/>
    </ligandPart>
</feature>